<dbReference type="PANTHER" id="PTHR10622">
    <property type="entry name" value="HET DOMAIN-CONTAINING PROTEIN"/>
    <property type="match status" value="1"/>
</dbReference>
<dbReference type="Proteomes" id="UP001338125">
    <property type="component" value="Unassembled WGS sequence"/>
</dbReference>
<reference evidence="3 4" key="1">
    <citation type="submission" date="2024-01" db="EMBL/GenBank/DDBJ databases">
        <title>Complete genome of Cladobotryum mycophilum ATHUM6906.</title>
        <authorList>
            <person name="Christinaki A.C."/>
            <person name="Myridakis A.I."/>
            <person name="Kouvelis V.N."/>
        </authorList>
    </citation>
    <scope>NUCLEOTIDE SEQUENCE [LARGE SCALE GENOMIC DNA]</scope>
    <source>
        <strain evidence="3 4">ATHUM6906</strain>
    </source>
</reference>
<gene>
    <name evidence="3" type="ORF">PT974_09011</name>
</gene>
<evidence type="ECO:0000313" key="4">
    <source>
        <dbReference type="Proteomes" id="UP001338125"/>
    </source>
</evidence>
<dbReference type="PANTHER" id="PTHR10622:SF10">
    <property type="entry name" value="HET DOMAIN-CONTAINING PROTEIN"/>
    <property type="match status" value="1"/>
</dbReference>
<protein>
    <submittedName>
        <fullName evidence="3">Vegetative incompatibility protein HET-E-1</fullName>
    </submittedName>
</protein>
<comment type="caution">
    <text evidence="3">The sequence shown here is derived from an EMBL/GenBank/DDBJ whole genome shotgun (WGS) entry which is preliminary data.</text>
</comment>
<feature type="domain" description="Heterokaryon incompatibility" evidence="1">
    <location>
        <begin position="22"/>
        <end position="110"/>
    </location>
</feature>
<dbReference type="InterPro" id="IPR058525">
    <property type="entry name" value="DUF8212"/>
</dbReference>
<evidence type="ECO:0000259" key="1">
    <source>
        <dbReference type="Pfam" id="PF06985"/>
    </source>
</evidence>
<organism evidence="3 4">
    <name type="scientific">Cladobotryum mycophilum</name>
    <dbReference type="NCBI Taxonomy" id="491253"/>
    <lineage>
        <taxon>Eukaryota</taxon>
        <taxon>Fungi</taxon>
        <taxon>Dikarya</taxon>
        <taxon>Ascomycota</taxon>
        <taxon>Pezizomycotina</taxon>
        <taxon>Sordariomycetes</taxon>
        <taxon>Hypocreomycetidae</taxon>
        <taxon>Hypocreales</taxon>
        <taxon>Hypocreaceae</taxon>
        <taxon>Cladobotryum</taxon>
    </lineage>
</organism>
<proteinExistence type="predicted"/>
<evidence type="ECO:0000259" key="2">
    <source>
        <dbReference type="Pfam" id="PF26640"/>
    </source>
</evidence>
<dbReference type="InterPro" id="IPR010730">
    <property type="entry name" value="HET"/>
</dbReference>
<dbReference type="Pfam" id="PF06985">
    <property type="entry name" value="HET"/>
    <property type="match status" value="1"/>
</dbReference>
<dbReference type="EMBL" id="JAVFKD010000014">
    <property type="protein sequence ID" value="KAK5990741.1"/>
    <property type="molecule type" value="Genomic_DNA"/>
</dbReference>
<feature type="domain" description="DUF8212" evidence="2">
    <location>
        <begin position="229"/>
        <end position="252"/>
    </location>
</feature>
<name>A0ABR0SGE1_9HYPO</name>
<accession>A0ABR0SGE1</accession>
<keyword evidence="4" id="KW-1185">Reference proteome</keyword>
<sequence>MRLLNTRTLHLEVFPSHEAVRYAVLSHTWGKEEVTFQDVSLGKELRDFKGWEKIRKSCQVAVSLRLDYIWIDTCCIDKASSAELSEAINSMFQWYEQAEVCIAFMDDVSSADDLFGSGSQFRRSRWFTRGWTLQELIAPSNLSFYSLGWEPLGTRSSLKGVIGDVTGIPGGVLESQAGGRRARLEGISVAEKMSWAAKRVTTRPEDVAYCLLGIFDINMPLIYGEGRVKAFKRLQEEIIRSTGDDSIYAWRYPEDLAKRQYYWGLLAESPDAFGKYKDFMPKTSRYLTKSSNQATGTSSRGLYVELAITPYPKDKSGSIFLAFLDCDMRREGSHAFLSPAILLQKTSGHNGTDFVRICSDMLVLLMMNRIVFPDELVDIKKRDIAIPEAILRQIYVPHHLPVPRSPQGVVFYPAIAPPDDASFKVNVVSRSPTWQYFVDQSDSYVLSFETTPVPGVEELKEAMMIGNIELEISDGWNSWNVCLVIGLEPLPPNTFDTPALYVAPWYAFETQSRVAAGDFEEVLHTDTRMKYHALQKQSLRARFDLQSRFSRQFYSVILEVDRSDDKGKMNLPWKSIR</sequence>
<evidence type="ECO:0000313" key="3">
    <source>
        <dbReference type="EMBL" id="KAK5990741.1"/>
    </source>
</evidence>
<dbReference type="Pfam" id="PF26640">
    <property type="entry name" value="DUF8212"/>
    <property type="match status" value="1"/>
</dbReference>